<organism evidence="1 2">
    <name type="scientific">Naganishia friedmannii</name>
    <dbReference type="NCBI Taxonomy" id="89922"/>
    <lineage>
        <taxon>Eukaryota</taxon>
        <taxon>Fungi</taxon>
        <taxon>Dikarya</taxon>
        <taxon>Basidiomycota</taxon>
        <taxon>Agaricomycotina</taxon>
        <taxon>Tremellomycetes</taxon>
        <taxon>Filobasidiales</taxon>
        <taxon>Filobasidiaceae</taxon>
        <taxon>Naganishia</taxon>
    </lineage>
</organism>
<reference evidence="1" key="1">
    <citation type="submission" date="2023-04" db="EMBL/GenBank/DDBJ databases">
        <title>Draft Genome sequencing of Naganishia species isolated from polar environments using Oxford Nanopore Technology.</title>
        <authorList>
            <person name="Leo P."/>
            <person name="Venkateswaran K."/>
        </authorList>
    </citation>
    <scope>NUCLEOTIDE SEQUENCE</scope>
    <source>
        <strain evidence="1">MNA-CCFEE 5423</strain>
    </source>
</reference>
<evidence type="ECO:0000313" key="1">
    <source>
        <dbReference type="EMBL" id="KAJ9101824.1"/>
    </source>
</evidence>
<dbReference type="EMBL" id="JASBWT010000009">
    <property type="protein sequence ID" value="KAJ9101824.1"/>
    <property type="molecule type" value="Genomic_DNA"/>
</dbReference>
<evidence type="ECO:0000313" key="2">
    <source>
        <dbReference type="Proteomes" id="UP001227268"/>
    </source>
</evidence>
<gene>
    <name evidence="1" type="ORF">QFC21_003163</name>
</gene>
<accession>A0ACC2VRT1</accession>
<dbReference type="Proteomes" id="UP001227268">
    <property type="component" value="Unassembled WGS sequence"/>
</dbReference>
<name>A0ACC2VRT1_9TREE</name>
<comment type="caution">
    <text evidence="1">The sequence shown here is derived from an EMBL/GenBank/DDBJ whole genome shotgun (WGS) entry which is preliminary data.</text>
</comment>
<keyword evidence="2" id="KW-1185">Reference proteome</keyword>
<sequence length="1220" mass="134025">MSSSPLRRHSLAIGPDSSPSRLPQPSFSPSSPGQASRSVSSSGLPVLNQGRTFSPATSRPPSELGYFAKNGTNAVGSPLPARFGRLSSREQVPSVTLSTPKAQSPETITNDDGHVHVVLRIRPSYTPPESDIPQRFQRVVLRPTTSDPTHEVTVQQPSELSRTAGTQPSNPLGSAKGKSNSFRYNSILPEECTQIEAYEVSAKPAIDKFLKGFNVTILAYGQTSSGKSYTMGTTGSNIDYSAGGDMHTGIIPRAVKDMFERLEQDRMLAAGSLSWECKISFLELYNEDLIDLLSQTAHNQSTSVTIREDKGKILWSGLREVKVTSTEEVMRLLHEGSTRRQIGETGMNKESSRSHAVFSLSLVQRKRSDNGARAKNFSRPISSPVSAYSGLSRGGTPTGTRPGSRTSMMPPPTSAIRQFATSPSTPARGSPEEDTASGGWVEIVSKFHFVDLAGSERLKRTAALGERMKEGISINAGLTALGNVISALAEPASKHAHIPYRDSKLTRLLQDSLGGNSYTIMIACVSPIEYNLNETINTLRYGARARNIKNRAEANQVEVGWDDLIHLQGVVVKLRKDLEILRQASERGDVGDLPGSSVPDDLMERARVKLLETHQISETLRSQVQMQNLEIARLIKQLQTAKQRKSDESDTSGLAFSQMVEPIIDEYEKTIINLEAEIERLKASLQISETLAEQHVEQIALKNQRLEAQEAYIHELRTRITNYAQRERDLEENIRQVEVQISATSSQKGDHGPVIRNLQQQLAKQKDTLSFNAISLAELESRLETADDRIEDLTRQIQQLEKEAEQRVPASRAPDVFDGGDETPRTSGGDLDDNESGLVVKVPGSPAPEKDPSDGAKTLEDERQTTDYMLMQADHAKTLAELAIIKAQYQETLLSLAEISAQLPPMTCDKVEDDPVTITKAPATGSNDEDIEGKPTAELTKNMADQLMPEAKRTADEEDTKSTAQSAQDFQVGRGKSKAHSSRSSSSSEERSSSPSFHSSWGKSGSSAYKAIANARLRQCSPTPGGTSPNRFSTQVEPVRFAQTDGDPSQKSTAVKLTDEAHTRNFPLSDGHRARSPRLRTSEMAVTSSQATLCEATSDNLPEHMQQQIELVNAEVQEKIGQIESLRRHLSNADRNLRKMRTSMQEAISTRDTALVNSDLMRGELAQLKSEIATLQQSSTKESGSLENQLWEEKKAREKAQAQVEELMDAMQQMPKFRCF</sequence>
<proteinExistence type="predicted"/>
<protein>
    <submittedName>
        <fullName evidence="1">Uncharacterized protein</fullName>
    </submittedName>
</protein>